<dbReference type="RefSeq" id="WP_173764882.1">
    <property type="nucleotide sequence ID" value="NZ_CP048836.1"/>
</dbReference>
<dbReference type="PANTHER" id="PTHR33525">
    <property type="match status" value="1"/>
</dbReference>
<dbReference type="AlphaFoldDB" id="A0A6C1B3Z6"/>
<evidence type="ECO:0000313" key="3">
    <source>
        <dbReference type="Proteomes" id="UP000501991"/>
    </source>
</evidence>
<reference evidence="2 3" key="1">
    <citation type="submission" date="2020-02" db="EMBL/GenBank/DDBJ databases">
        <title>Nitrogenibacter mangrovi gen. nov., sp. nov. isolated from mangrove sediment, a denitrifying betaproteobacterium.</title>
        <authorList>
            <person name="Liao H."/>
            <person name="Tian Y."/>
        </authorList>
    </citation>
    <scope>NUCLEOTIDE SEQUENCE [LARGE SCALE GENOMIC DNA]</scope>
    <source>
        <strain evidence="2 3">M9-3-2</strain>
    </source>
</reference>
<dbReference type="PROSITE" id="PS51833">
    <property type="entry name" value="HDOD"/>
    <property type="match status" value="1"/>
</dbReference>
<dbReference type="Gene3D" id="1.10.3210.10">
    <property type="entry name" value="Hypothetical protein af1432"/>
    <property type="match status" value="1"/>
</dbReference>
<dbReference type="Pfam" id="PF08668">
    <property type="entry name" value="HDOD"/>
    <property type="match status" value="1"/>
</dbReference>
<sequence>MYSAQEIVAANANLKTLPAIYTRIRDELESEDGSLPEVTRLVAHDAALSGRILQVVNSPLYGFAGQIDNVMRAVQLLGMQQLHDLVLAMSVSEMFEDVDTRQMNMRMFWRLGVLRGLASRVTARRCGLLDAERMFVLGLLASLGHLVLYLTVPQDVAHAQRIADETGESLDSVERRLIGASDAEVCCALFESWRLPRNFSPIAGGQYHPVLAGEHSYEAAILCLANHIVDADRLGLASQDAAQRVPSGIWPQLDLEAEQLSEIREEAELNLAAVTAMFFPRVNA</sequence>
<proteinExistence type="predicted"/>
<keyword evidence="3" id="KW-1185">Reference proteome</keyword>
<dbReference type="Proteomes" id="UP000501991">
    <property type="component" value="Chromosome"/>
</dbReference>
<dbReference type="InterPro" id="IPR052340">
    <property type="entry name" value="RNase_Y/CdgJ"/>
</dbReference>
<dbReference type="PANTHER" id="PTHR33525:SF3">
    <property type="entry name" value="RIBONUCLEASE Y"/>
    <property type="match status" value="1"/>
</dbReference>
<organism evidence="2 3">
    <name type="scientific">Nitrogeniibacter mangrovi</name>
    <dbReference type="NCBI Taxonomy" id="2016596"/>
    <lineage>
        <taxon>Bacteria</taxon>
        <taxon>Pseudomonadati</taxon>
        <taxon>Pseudomonadota</taxon>
        <taxon>Betaproteobacteria</taxon>
        <taxon>Rhodocyclales</taxon>
        <taxon>Zoogloeaceae</taxon>
        <taxon>Nitrogeniibacter</taxon>
    </lineage>
</organism>
<protein>
    <submittedName>
        <fullName evidence="2">HDOD domain-containing protein</fullName>
    </submittedName>
</protein>
<dbReference type="EMBL" id="CP048836">
    <property type="protein sequence ID" value="QID17719.1"/>
    <property type="molecule type" value="Genomic_DNA"/>
</dbReference>
<name>A0A6C1B3Z6_9RHOO</name>
<gene>
    <name evidence="2" type="ORF">G3580_08715</name>
</gene>
<dbReference type="KEGG" id="azq:G3580_08715"/>
<evidence type="ECO:0000259" key="1">
    <source>
        <dbReference type="PROSITE" id="PS51833"/>
    </source>
</evidence>
<evidence type="ECO:0000313" key="2">
    <source>
        <dbReference type="EMBL" id="QID17719.1"/>
    </source>
</evidence>
<feature type="domain" description="HDOD" evidence="1">
    <location>
        <begin position="14"/>
        <end position="209"/>
    </location>
</feature>
<accession>A0A6C1B3Z6</accession>
<dbReference type="InterPro" id="IPR013976">
    <property type="entry name" value="HDOD"/>
</dbReference>
<dbReference type="SUPFAM" id="SSF109604">
    <property type="entry name" value="HD-domain/PDEase-like"/>
    <property type="match status" value="1"/>
</dbReference>